<dbReference type="SUPFAM" id="SSF53448">
    <property type="entry name" value="Nucleotide-diphospho-sugar transferases"/>
    <property type="match status" value="1"/>
</dbReference>
<dbReference type="RefSeq" id="WP_035472491.1">
    <property type="nucleotide sequence ID" value="NZ_JRGF01000004.1"/>
</dbReference>
<organism evidence="4 5">
    <name type="scientific">Alistipes inops</name>
    <dbReference type="NCBI Taxonomy" id="1501391"/>
    <lineage>
        <taxon>Bacteria</taxon>
        <taxon>Pseudomonadati</taxon>
        <taxon>Bacteroidota</taxon>
        <taxon>Bacteroidia</taxon>
        <taxon>Bacteroidales</taxon>
        <taxon>Rikenellaceae</taxon>
        <taxon>Alistipes</taxon>
    </lineage>
</organism>
<evidence type="ECO:0000256" key="1">
    <source>
        <dbReference type="ARBA" id="ARBA00022679"/>
    </source>
</evidence>
<keyword evidence="1" id="KW-0808">Transferase</keyword>
<evidence type="ECO:0008006" key="6">
    <source>
        <dbReference type="Google" id="ProtNLM"/>
    </source>
</evidence>
<dbReference type="InterPro" id="IPR050834">
    <property type="entry name" value="Glycosyltransf_2"/>
</dbReference>
<gene>
    <name evidence="4" type="ORF">LG35_03945</name>
</gene>
<accession>A0ABR4YJH0</accession>
<proteinExistence type="predicted"/>
<feature type="domain" description="Galactosyltransferase C-terminal" evidence="3">
    <location>
        <begin position="173"/>
        <end position="244"/>
    </location>
</feature>
<comment type="caution">
    <text evidence="4">The sequence shown here is derived from an EMBL/GenBank/DDBJ whole genome shotgun (WGS) entry which is preliminary data.</text>
</comment>
<dbReference type="Proteomes" id="UP000030889">
    <property type="component" value="Unassembled WGS sequence"/>
</dbReference>
<evidence type="ECO:0000259" key="3">
    <source>
        <dbReference type="Pfam" id="PF02709"/>
    </source>
</evidence>
<dbReference type="Pfam" id="PF00535">
    <property type="entry name" value="Glycos_transf_2"/>
    <property type="match status" value="1"/>
</dbReference>
<evidence type="ECO:0000259" key="2">
    <source>
        <dbReference type="Pfam" id="PF00535"/>
    </source>
</evidence>
<feature type="domain" description="Glycosyltransferase 2-like" evidence="2">
    <location>
        <begin position="8"/>
        <end position="120"/>
    </location>
</feature>
<dbReference type="PANTHER" id="PTHR43685">
    <property type="entry name" value="GLYCOSYLTRANSFERASE"/>
    <property type="match status" value="1"/>
</dbReference>
<dbReference type="Pfam" id="PF02709">
    <property type="entry name" value="Glyco_transf_7C"/>
    <property type="match status" value="1"/>
</dbReference>
<name>A0ABR4YJH0_9BACT</name>
<sequence>MDAKTAVSIIIPFYNGIDWLEMIFVALGKQTFKDFEVIVADDGSREDVVARLEELMARQPFPVTHLWQEDCGFRKNRMLNKAVVQSRTEYLIFLDGDCIPHRKFVEEHCKARREGFVVAGRRVDLPAVLSEGMSVGKVASPGFERKLVWPLLYAGIVRGEKHMENCIRITSPTLRRWFIRQRYEGILGCNFSMYKSDLLKANGFDERYVNPGTGEDTDLEDRLVRLGIRPLVMNHYATVYHKKHRRLDIHNEANRILYEENTRNRVGRTPYGIVRETTE</sequence>
<evidence type="ECO:0000313" key="4">
    <source>
        <dbReference type="EMBL" id="KHE42396.1"/>
    </source>
</evidence>
<evidence type="ECO:0000313" key="5">
    <source>
        <dbReference type="Proteomes" id="UP000030889"/>
    </source>
</evidence>
<protein>
    <recommendedName>
        <fullName evidence="6">Glycosyl transferase family 2</fullName>
    </recommendedName>
</protein>
<dbReference type="InterPro" id="IPR001173">
    <property type="entry name" value="Glyco_trans_2-like"/>
</dbReference>
<dbReference type="EMBL" id="JRGF01000004">
    <property type="protein sequence ID" value="KHE42396.1"/>
    <property type="molecule type" value="Genomic_DNA"/>
</dbReference>
<dbReference type="InterPro" id="IPR029044">
    <property type="entry name" value="Nucleotide-diphossugar_trans"/>
</dbReference>
<keyword evidence="5" id="KW-1185">Reference proteome</keyword>
<dbReference type="InterPro" id="IPR027791">
    <property type="entry name" value="Galactosyl_T_C"/>
</dbReference>
<reference evidence="4 5" key="1">
    <citation type="submission" date="2014-09" db="EMBL/GenBank/DDBJ databases">
        <title>Alistipes sp. 627, sp. nov., a novel member of the family Rikenellaceae isolated from human faeces.</title>
        <authorList>
            <person name="Shkoporov A.N."/>
            <person name="Chaplin A.V."/>
            <person name="Motuzova O.V."/>
            <person name="Kafarskaia L.I."/>
            <person name="Khokhlova E.V."/>
            <person name="Efimov B.A."/>
        </authorList>
    </citation>
    <scope>NUCLEOTIDE SEQUENCE [LARGE SCALE GENOMIC DNA]</scope>
    <source>
        <strain evidence="4 5">627</strain>
    </source>
</reference>
<dbReference type="PANTHER" id="PTHR43685:SF3">
    <property type="entry name" value="SLR2126 PROTEIN"/>
    <property type="match status" value="1"/>
</dbReference>
<dbReference type="Gene3D" id="3.90.550.10">
    <property type="entry name" value="Spore Coat Polysaccharide Biosynthesis Protein SpsA, Chain A"/>
    <property type="match status" value="1"/>
</dbReference>